<reference evidence="3" key="2">
    <citation type="submission" date="2025-08" db="UniProtKB">
        <authorList>
            <consortium name="RefSeq"/>
        </authorList>
    </citation>
    <scope>IDENTIFICATION</scope>
    <source>
        <tissue evidence="3">Leaf</tissue>
    </source>
</reference>
<dbReference type="RefSeq" id="XP_014499576.1">
    <property type="nucleotide sequence ID" value="XM_014644090.1"/>
</dbReference>
<dbReference type="Proteomes" id="UP000087766">
    <property type="component" value="Chromosome 5"/>
</dbReference>
<keyword evidence="2" id="KW-1185">Reference proteome</keyword>
<dbReference type="KEGG" id="vra:106760682"/>
<dbReference type="OrthoDB" id="1426925at2759"/>
<dbReference type="InterPro" id="IPR005162">
    <property type="entry name" value="Retrotrans_gag_dom"/>
</dbReference>
<protein>
    <submittedName>
        <fullName evidence="3">Uncharacterized protein LOC106760682</fullName>
    </submittedName>
</protein>
<evidence type="ECO:0000313" key="3">
    <source>
        <dbReference type="RefSeq" id="XP_014499576.1"/>
    </source>
</evidence>
<dbReference type="Pfam" id="PF03732">
    <property type="entry name" value="Retrotrans_gag"/>
    <property type="match status" value="1"/>
</dbReference>
<name>A0A1S3U0P0_VIGRR</name>
<proteinExistence type="predicted"/>
<dbReference type="GeneID" id="106760682"/>
<feature type="domain" description="Retrotransposon gag" evidence="1">
    <location>
        <begin position="32"/>
        <end position="111"/>
    </location>
</feature>
<dbReference type="PANTHER" id="PTHR33223">
    <property type="entry name" value="CCHC-TYPE DOMAIN-CONTAINING PROTEIN"/>
    <property type="match status" value="1"/>
</dbReference>
<evidence type="ECO:0000259" key="1">
    <source>
        <dbReference type="Pfam" id="PF03732"/>
    </source>
</evidence>
<evidence type="ECO:0000313" key="2">
    <source>
        <dbReference type="Proteomes" id="UP000087766"/>
    </source>
</evidence>
<reference evidence="2" key="1">
    <citation type="journal article" date="2014" name="Nat. Commun.">
        <title>Genome sequence of mungbean and insights into evolution within Vigna species.</title>
        <authorList>
            <person name="Kang Y.J."/>
            <person name="Kim S.K."/>
            <person name="Kim M.Y."/>
            <person name="Lestari P."/>
            <person name="Kim K.H."/>
            <person name="Ha B.K."/>
            <person name="Jun T.H."/>
            <person name="Hwang W.J."/>
            <person name="Lee T."/>
            <person name="Lee J."/>
            <person name="Shim S."/>
            <person name="Yoon M.Y."/>
            <person name="Jang Y.E."/>
            <person name="Han K.S."/>
            <person name="Taeprayoon P."/>
            <person name="Yoon N."/>
            <person name="Somta P."/>
            <person name="Tanya P."/>
            <person name="Kim K.S."/>
            <person name="Gwag J.G."/>
            <person name="Moon J.K."/>
            <person name="Lee Y.H."/>
            <person name="Park B.S."/>
            <person name="Bombarely A."/>
            <person name="Doyle J.J."/>
            <person name="Jackson S.A."/>
            <person name="Schafleitner R."/>
            <person name="Srinives P."/>
            <person name="Varshney R.K."/>
            <person name="Lee S.H."/>
        </authorList>
    </citation>
    <scope>NUCLEOTIDE SEQUENCE [LARGE SCALE GENOMIC DNA]</scope>
    <source>
        <strain evidence="2">cv. VC1973A</strain>
    </source>
</reference>
<accession>A0A1S3U0P0</accession>
<dbReference type="AlphaFoldDB" id="A0A1S3U0P0"/>
<sequence>MYDGTADPEAHIKSFTKAMAFRTGCDAIWCRAFSLSLEGEALEWFDALPNRSIENFRGLSSLFKSQFAACRVQDVTIVDLMSLKQGKDELLKAFMDRYQKTIRQVKGLSMELALQYIMLALRPRPFKDSVCRTPPKTIEELRQRAADEIRVENMKQNYRNEAQDSKAEW</sequence>
<organism evidence="2 3">
    <name type="scientific">Vigna radiata var. radiata</name>
    <name type="common">Mung bean</name>
    <name type="synonym">Phaseolus aureus</name>
    <dbReference type="NCBI Taxonomy" id="3916"/>
    <lineage>
        <taxon>Eukaryota</taxon>
        <taxon>Viridiplantae</taxon>
        <taxon>Streptophyta</taxon>
        <taxon>Embryophyta</taxon>
        <taxon>Tracheophyta</taxon>
        <taxon>Spermatophyta</taxon>
        <taxon>Magnoliopsida</taxon>
        <taxon>eudicotyledons</taxon>
        <taxon>Gunneridae</taxon>
        <taxon>Pentapetalae</taxon>
        <taxon>rosids</taxon>
        <taxon>fabids</taxon>
        <taxon>Fabales</taxon>
        <taxon>Fabaceae</taxon>
        <taxon>Papilionoideae</taxon>
        <taxon>50 kb inversion clade</taxon>
        <taxon>NPAAA clade</taxon>
        <taxon>indigoferoid/millettioid clade</taxon>
        <taxon>Phaseoleae</taxon>
        <taxon>Vigna</taxon>
    </lineage>
</organism>
<gene>
    <name evidence="3" type="primary">LOC106760682</name>
</gene>
<dbReference type="PANTHER" id="PTHR33223:SF10">
    <property type="entry name" value="AMINOTRANSFERASE-LIKE PLANT MOBILE DOMAIN-CONTAINING PROTEIN"/>
    <property type="match status" value="1"/>
</dbReference>